<dbReference type="AlphaFoldDB" id="A0A1G1SWY3"/>
<protein>
    <recommendedName>
        <fullName evidence="3">Helix-turn-helix domain-containing protein</fullName>
    </recommendedName>
</protein>
<keyword evidence="2" id="KW-1185">Reference proteome</keyword>
<evidence type="ECO:0000313" key="1">
    <source>
        <dbReference type="EMBL" id="OGX83135.1"/>
    </source>
</evidence>
<dbReference type="SUPFAM" id="SSF46689">
    <property type="entry name" value="Homeodomain-like"/>
    <property type="match status" value="1"/>
</dbReference>
<sequence>MRRRAQAVLAHHRGFCIDQLVVLFATHRNVVSRWLGRWQRWGLAGLAEGARSGRPPKLAETVKKK</sequence>
<proteinExistence type="predicted"/>
<gene>
    <name evidence="1" type="ORF">BEN47_17800</name>
</gene>
<accession>A0A1G1SWY3</accession>
<comment type="caution">
    <text evidence="1">The sequence shown here is derived from an EMBL/GenBank/DDBJ whole genome shotgun (WGS) entry which is preliminary data.</text>
</comment>
<dbReference type="Proteomes" id="UP000176294">
    <property type="component" value="Unassembled WGS sequence"/>
</dbReference>
<dbReference type="InterPro" id="IPR009057">
    <property type="entry name" value="Homeodomain-like_sf"/>
</dbReference>
<evidence type="ECO:0008006" key="3">
    <source>
        <dbReference type="Google" id="ProtNLM"/>
    </source>
</evidence>
<evidence type="ECO:0000313" key="2">
    <source>
        <dbReference type="Proteomes" id="UP000176294"/>
    </source>
</evidence>
<reference evidence="1 2" key="1">
    <citation type="submission" date="2016-08" db="EMBL/GenBank/DDBJ databases">
        <title>Hymenobacter coccineus sp. nov., Hymenobacter lapidarius sp. nov. and Hymenobacter glacialis sp. nov., isolated from Antarctic soil.</title>
        <authorList>
            <person name="Sedlacek I."/>
            <person name="Kralova S."/>
            <person name="Kyrova K."/>
            <person name="Maslanova I."/>
            <person name="Stankova E."/>
            <person name="Vrbovska V."/>
            <person name="Nemec M."/>
            <person name="Bartak M."/>
            <person name="Svec P."/>
            <person name="Busse H.-J."/>
            <person name="Pantucek R."/>
        </authorList>
    </citation>
    <scope>NUCLEOTIDE SEQUENCE [LARGE SCALE GENOMIC DNA]</scope>
    <source>
        <strain evidence="1 2">CCM 8643</strain>
    </source>
</reference>
<dbReference type="Pfam" id="PF13551">
    <property type="entry name" value="HTH_29"/>
    <property type="match status" value="1"/>
</dbReference>
<dbReference type="EMBL" id="MDZB01000135">
    <property type="protein sequence ID" value="OGX83135.1"/>
    <property type="molecule type" value="Genomic_DNA"/>
</dbReference>
<organism evidence="1 2">
    <name type="scientific">Hymenobacter lapidarius</name>
    <dbReference type="NCBI Taxonomy" id="1908237"/>
    <lineage>
        <taxon>Bacteria</taxon>
        <taxon>Pseudomonadati</taxon>
        <taxon>Bacteroidota</taxon>
        <taxon>Cytophagia</taxon>
        <taxon>Cytophagales</taxon>
        <taxon>Hymenobacteraceae</taxon>
        <taxon>Hymenobacter</taxon>
    </lineage>
</organism>
<name>A0A1G1SWY3_9BACT</name>